<protein>
    <submittedName>
        <fullName evidence="1">Type II toxin-antitoxin system PemK/MazF family toxin</fullName>
    </submittedName>
</protein>
<accession>A0A9D2HKX6</accession>
<name>A0A9D2HKX6_9FIRM</name>
<reference evidence="1" key="2">
    <citation type="submission" date="2021-04" db="EMBL/GenBank/DDBJ databases">
        <authorList>
            <person name="Gilroy R."/>
        </authorList>
    </citation>
    <scope>NUCLEOTIDE SEQUENCE</scope>
    <source>
        <strain evidence="1">CHK178-16964</strain>
    </source>
</reference>
<dbReference type="EMBL" id="DWZA01000100">
    <property type="protein sequence ID" value="HJA72198.1"/>
    <property type="molecule type" value="Genomic_DNA"/>
</dbReference>
<reference evidence="1" key="1">
    <citation type="journal article" date="2021" name="PeerJ">
        <title>Extensive microbial diversity within the chicken gut microbiome revealed by metagenomics and culture.</title>
        <authorList>
            <person name="Gilroy R."/>
            <person name="Ravi A."/>
            <person name="Getino M."/>
            <person name="Pursley I."/>
            <person name="Horton D.L."/>
            <person name="Alikhan N.F."/>
            <person name="Baker D."/>
            <person name="Gharbi K."/>
            <person name="Hall N."/>
            <person name="Watson M."/>
            <person name="Adriaenssens E.M."/>
            <person name="Foster-Nyarko E."/>
            <person name="Jarju S."/>
            <person name="Secka A."/>
            <person name="Antonio M."/>
            <person name="Oren A."/>
            <person name="Chaudhuri R.R."/>
            <person name="La Ragione R."/>
            <person name="Hildebrand F."/>
            <person name="Pallen M.J."/>
        </authorList>
    </citation>
    <scope>NUCLEOTIDE SEQUENCE</scope>
    <source>
        <strain evidence="1">CHK178-16964</strain>
    </source>
</reference>
<dbReference type="Pfam" id="PF20188">
    <property type="entry name" value="DUF6551"/>
    <property type="match status" value="1"/>
</dbReference>
<proteinExistence type="predicted"/>
<evidence type="ECO:0000313" key="1">
    <source>
        <dbReference type="EMBL" id="HJA72198.1"/>
    </source>
</evidence>
<evidence type="ECO:0000313" key="2">
    <source>
        <dbReference type="Proteomes" id="UP000823900"/>
    </source>
</evidence>
<organism evidence="1 2">
    <name type="scientific">Candidatus Lachnoclostridium stercoravium</name>
    <dbReference type="NCBI Taxonomy" id="2838633"/>
    <lineage>
        <taxon>Bacteria</taxon>
        <taxon>Bacillati</taxon>
        <taxon>Bacillota</taxon>
        <taxon>Clostridia</taxon>
        <taxon>Lachnospirales</taxon>
        <taxon>Lachnospiraceae</taxon>
    </lineage>
</organism>
<dbReference type="Proteomes" id="UP000823900">
    <property type="component" value="Unassembled WGS sequence"/>
</dbReference>
<sequence>MQNNDKKYKELRIMSTDLLIPRNTYQRELNTDRVHKIVKQFDERVANEPKVSFRNGSYYVFDGQHTIAARVERNGGNPLMILCKVYYGLTEKDEARLFAEQTGFSADLGAGPRIRALVFAEDENACNFIKSTEAAGLRIDYAQRRARNRLACVSTAFKEFHKIGAEKYTEALRILKEAWDGDPDSLRSEAVGAMCDFIDLYDGEYDRKRLVRRCKKSDPNTIYRKGYAMGNSMAGSKKYLYQVLDIYNGSSQRLNLPLKF</sequence>
<dbReference type="AlphaFoldDB" id="A0A9D2HKX6"/>
<dbReference type="InterPro" id="IPR046681">
    <property type="entry name" value="DUF6551"/>
</dbReference>
<comment type="caution">
    <text evidence="1">The sequence shown here is derived from an EMBL/GenBank/DDBJ whole genome shotgun (WGS) entry which is preliminary data.</text>
</comment>
<gene>
    <name evidence="1" type="ORF">IAA07_11595</name>
</gene>